<accession>A0A0D6JWK8</accession>
<gene>
    <name evidence="1" type="ORF">BN996_03766</name>
</gene>
<evidence type="ECO:0000313" key="1">
    <source>
        <dbReference type="EMBL" id="CQR53730.1"/>
    </source>
</evidence>
<reference evidence="2" key="1">
    <citation type="submission" date="2015-03" db="EMBL/GenBank/DDBJ databases">
        <authorList>
            <person name="Urmite Genomes"/>
        </authorList>
    </citation>
    <scope>NUCLEOTIDE SEQUENCE [LARGE SCALE GENOMIC DNA]</scope>
    <source>
        <strain evidence="2">Arc-Hr</strain>
    </source>
</reference>
<sequence>MSESNENSRIAPYTEYSRTRSRCPRCGTSVPKEAVGDALCASCKADVSI</sequence>
<protein>
    <submittedName>
        <fullName evidence="1">Uncharacterized protein</fullName>
    </submittedName>
</protein>
<dbReference type="EMBL" id="CSTE01000006">
    <property type="protein sequence ID" value="CQR53730.1"/>
    <property type="molecule type" value="Genomic_DNA"/>
</dbReference>
<dbReference type="Proteomes" id="UP000198902">
    <property type="component" value="Unassembled WGS sequence"/>
</dbReference>
<dbReference type="OrthoDB" id="315163at2157"/>
<dbReference type="RefSeq" id="WP_187367408.1">
    <property type="nucleotide sequence ID" value="NZ_CABLRR010000006.1"/>
</dbReference>
<dbReference type="AlphaFoldDB" id="A0A0D6JWK8"/>
<name>A0A0D6JWK8_9EURY</name>
<keyword evidence="2" id="KW-1185">Reference proteome</keyword>
<evidence type="ECO:0000313" key="2">
    <source>
        <dbReference type="Proteomes" id="UP000198902"/>
    </source>
</evidence>
<proteinExistence type="predicted"/>
<organism evidence="1 2">
    <name type="scientific">Haloferax massiliensis</name>
    <dbReference type="NCBI Taxonomy" id="1476858"/>
    <lineage>
        <taxon>Archaea</taxon>
        <taxon>Methanobacteriati</taxon>
        <taxon>Methanobacteriota</taxon>
        <taxon>Stenosarchaea group</taxon>
        <taxon>Halobacteria</taxon>
        <taxon>Halobacteriales</taxon>
        <taxon>Haloferacaceae</taxon>
        <taxon>Haloferax</taxon>
    </lineage>
</organism>